<dbReference type="EMBL" id="MLQQ01000001">
    <property type="protein sequence ID" value="OIJ16280.1"/>
    <property type="molecule type" value="Genomic_DNA"/>
</dbReference>
<reference evidence="1 2" key="1">
    <citation type="submission" date="2016-10" db="EMBL/GenBank/DDBJ databases">
        <title>Draft genome sequences of four alkaliphilic bacteria belonging to the Anaerobacillus genus.</title>
        <authorList>
            <person name="Bassil N.M."/>
            <person name="Lloyd J.R."/>
        </authorList>
    </citation>
    <scope>NUCLEOTIDE SEQUENCE [LARGE SCALE GENOMIC DNA]</scope>
    <source>
        <strain evidence="1 2">DSM 15340</strain>
    </source>
</reference>
<keyword evidence="2" id="KW-1185">Reference proteome</keyword>
<dbReference type="Pfam" id="PF00300">
    <property type="entry name" value="His_Phos_1"/>
    <property type="match status" value="1"/>
</dbReference>
<dbReference type="AlphaFoldDB" id="A0A1S2LVQ3"/>
<dbReference type="Gene3D" id="3.40.50.1240">
    <property type="entry name" value="Phosphoglycerate mutase-like"/>
    <property type="match status" value="1"/>
</dbReference>
<dbReference type="CDD" id="cd07040">
    <property type="entry name" value="HP"/>
    <property type="match status" value="1"/>
</dbReference>
<gene>
    <name evidence="1" type="ORF">BKP35_01550</name>
</gene>
<dbReference type="OrthoDB" id="2237472at2"/>
<dbReference type="InterPro" id="IPR029033">
    <property type="entry name" value="His_PPase_superfam"/>
</dbReference>
<evidence type="ECO:0000313" key="2">
    <source>
        <dbReference type="Proteomes" id="UP000180098"/>
    </source>
</evidence>
<proteinExistence type="predicted"/>
<comment type="caution">
    <text evidence="1">The sequence shown here is derived from an EMBL/GenBank/DDBJ whole genome shotgun (WGS) entry which is preliminary data.</text>
</comment>
<name>A0A1S2LVQ3_9BACI</name>
<dbReference type="InterPro" id="IPR013078">
    <property type="entry name" value="His_Pase_superF_clade-1"/>
</dbReference>
<dbReference type="Proteomes" id="UP000180098">
    <property type="component" value="Unassembled WGS sequence"/>
</dbReference>
<accession>A0A1S2LVQ3</accession>
<dbReference type="SUPFAM" id="SSF53254">
    <property type="entry name" value="Phosphoglycerate mutase-like"/>
    <property type="match status" value="1"/>
</dbReference>
<sequence>MFLNSLREGGYILFARHAEATIGRDLPNLSFYDCATQRNLSDRGRSQAFTYGEELRRLNIPVNYPVITSPFCRNIETAQLAFGEQNFQIDPFLVETYRLSGTLNAWEQASILNQLDAVLETQPSPGRNTVIIGHSLPRGVGFGRIPNMGTVIVRPFGQGNGYEIIARLSLPTLSNLDN</sequence>
<evidence type="ECO:0000313" key="1">
    <source>
        <dbReference type="EMBL" id="OIJ16280.1"/>
    </source>
</evidence>
<protein>
    <submittedName>
        <fullName evidence="1">Histidine phosphatase family protein</fullName>
    </submittedName>
</protein>
<organism evidence="1 2">
    <name type="scientific">Anaerobacillus arseniciselenatis</name>
    <dbReference type="NCBI Taxonomy" id="85682"/>
    <lineage>
        <taxon>Bacteria</taxon>
        <taxon>Bacillati</taxon>
        <taxon>Bacillota</taxon>
        <taxon>Bacilli</taxon>
        <taxon>Bacillales</taxon>
        <taxon>Bacillaceae</taxon>
        <taxon>Anaerobacillus</taxon>
    </lineage>
</organism>